<gene>
    <name evidence="4" type="ORF">TH6_08000</name>
</gene>
<reference evidence="4 5" key="1">
    <citation type="submission" date="2014-07" db="EMBL/GenBank/DDBJ databases">
        <title>Draft genome sequence of Thalassospira profundimaris R8-17.</title>
        <authorList>
            <person name="Lai Q."/>
            <person name="Shao Z."/>
        </authorList>
    </citation>
    <scope>NUCLEOTIDE SEQUENCE [LARGE SCALE GENOMIC DNA]</scope>
    <source>
        <strain evidence="4 5">R8-17</strain>
    </source>
</reference>
<dbReference type="GO" id="GO:0016747">
    <property type="term" value="F:acyltransferase activity, transferring groups other than amino-acyl groups"/>
    <property type="evidence" value="ECO:0007669"/>
    <property type="project" value="InterPro"/>
</dbReference>
<dbReference type="Pfam" id="PF00583">
    <property type="entry name" value="Acetyltransf_1"/>
    <property type="match status" value="1"/>
</dbReference>
<dbReference type="RefSeq" id="WP_062955338.1">
    <property type="nucleotide sequence ID" value="NZ_JPWB01000003.1"/>
</dbReference>
<dbReference type="Proteomes" id="UP000253061">
    <property type="component" value="Unassembled WGS sequence"/>
</dbReference>
<dbReference type="AlphaFoldDB" id="A0A367VCQ0"/>
<proteinExistence type="predicted"/>
<dbReference type="InterPro" id="IPR050832">
    <property type="entry name" value="Bact_Acetyltransf"/>
</dbReference>
<name>A0A367VCQ0_9PROT</name>
<feature type="domain" description="N-acetyltransferase" evidence="3">
    <location>
        <begin position="7"/>
        <end position="198"/>
    </location>
</feature>
<evidence type="ECO:0000259" key="3">
    <source>
        <dbReference type="PROSITE" id="PS51186"/>
    </source>
</evidence>
<dbReference type="SUPFAM" id="SSF55729">
    <property type="entry name" value="Acyl-CoA N-acyltransferases (Nat)"/>
    <property type="match status" value="1"/>
</dbReference>
<dbReference type="PANTHER" id="PTHR43877">
    <property type="entry name" value="AMINOALKYLPHOSPHONATE N-ACETYLTRANSFERASE-RELATED-RELATED"/>
    <property type="match status" value="1"/>
</dbReference>
<evidence type="ECO:0000256" key="1">
    <source>
        <dbReference type="ARBA" id="ARBA00022679"/>
    </source>
</evidence>
<accession>A0A367VCQ0</accession>
<keyword evidence="2" id="KW-0012">Acyltransferase</keyword>
<evidence type="ECO:0000256" key="2">
    <source>
        <dbReference type="ARBA" id="ARBA00023315"/>
    </source>
</evidence>
<protein>
    <submittedName>
        <fullName evidence="4">Molybdopterin-guanine dinucleotide biosynthesis protein MobC</fullName>
    </submittedName>
</protein>
<dbReference type="PANTHER" id="PTHR43877:SF2">
    <property type="entry name" value="AMINOALKYLPHOSPHONATE N-ACETYLTRANSFERASE-RELATED"/>
    <property type="match status" value="1"/>
</dbReference>
<dbReference type="CDD" id="cd04301">
    <property type="entry name" value="NAT_SF"/>
    <property type="match status" value="1"/>
</dbReference>
<dbReference type="PROSITE" id="PS51186">
    <property type="entry name" value="GNAT"/>
    <property type="match status" value="1"/>
</dbReference>
<dbReference type="InterPro" id="IPR000182">
    <property type="entry name" value="GNAT_dom"/>
</dbReference>
<sequence length="201" mass="22055">MDRQGFIIQSGLAEQHKEQACSLFWEAFRQKLSKLMAPEDKALAFVRRVIRSDHAICAIDSDGRLLGVAGFKTPKGAFVGGTLEDLCAIYGSWGGLWRGILLQLLERALVDDVLLMDGIFVAPEARGQGVGTALLDAVARTARDQGLGTVRLDVIDINPRARALYERCGYRAIETSDIGPLRHLFGFEASTTMHLDLRALN</sequence>
<evidence type="ECO:0000313" key="5">
    <source>
        <dbReference type="Proteomes" id="UP000253061"/>
    </source>
</evidence>
<dbReference type="EMBL" id="JPWB01000003">
    <property type="protein sequence ID" value="RCK22985.1"/>
    <property type="molecule type" value="Genomic_DNA"/>
</dbReference>
<dbReference type="InterPro" id="IPR016181">
    <property type="entry name" value="Acyl_CoA_acyltransferase"/>
</dbReference>
<organism evidence="4 5">
    <name type="scientific">Thalassospira profundimaris</name>
    <dbReference type="NCBI Taxonomy" id="502049"/>
    <lineage>
        <taxon>Bacteria</taxon>
        <taxon>Pseudomonadati</taxon>
        <taxon>Pseudomonadota</taxon>
        <taxon>Alphaproteobacteria</taxon>
        <taxon>Rhodospirillales</taxon>
        <taxon>Thalassospiraceae</taxon>
        <taxon>Thalassospira</taxon>
    </lineage>
</organism>
<dbReference type="Gene3D" id="3.40.630.30">
    <property type="match status" value="1"/>
</dbReference>
<evidence type="ECO:0000313" key="4">
    <source>
        <dbReference type="EMBL" id="RCK22985.1"/>
    </source>
</evidence>
<keyword evidence="1" id="KW-0808">Transferase</keyword>
<comment type="caution">
    <text evidence="4">The sequence shown here is derived from an EMBL/GenBank/DDBJ whole genome shotgun (WGS) entry which is preliminary data.</text>
</comment>